<evidence type="ECO:0000313" key="9">
    <source>
        <dbReference type="Proteomes" id="UP001212602"/>
    </source>
</evidence>
<dbReference type="GO" id="GO:0004630">
    <property type="term" value="F:phospholipase D activity"/>
    <property type="evidence" value="ECO:0007669"/>
    <property type="project" value="UniProtKB-EC"/>
</dbReference>
<keyword evidence="9" id="KW-1185">Reference proteome</keyword>
<dbReference type="SUPFAM" id="SSF56024">
    <property type="entry name" value="Phospholipase D/nuclease"/>
    <property type="match status" value="1"/>
</dbReference>
<keyword evidence="4" id="KW-0378">Hydrolase</keyword>
<reference evidence="8" key="1">
    <citation type="submission" date="2023-01" db="EMBL/GenBank/DDBJ databases">
        <title>Xenophilus mangrovi sp. nov., isolated from soil of Mangrove nature reserve.</title>
        <authorList>
            <person name="Xu S."/>
            <person name="Liu Z."/>
            <person name="Xu Y."/>
        </authorList>
    </citation>
    <scope>NUCLEOTIDE SEQUENCE</scope>
    <source>
        <strain evidence="8">YW8</strain>
    </source>
</reference>
<dbReference type="InterPro" id="IPR025202">
    <property type="entry name" value="PLD-like_dom"/>
</dbReference>
<gene>
    <name evidence="8" type="ORF">PGB34_00650</name>
</gene>
<evidence type="ECO:0000256" key="6">
    <source>
        <dbReference type="ARBA" id="ARBA00023098"/>
    </source>
</evidence>
<sequence>MPDFSSTSNGAAALPALLAQLEASLADAHLSDDERRELAQALREAQPPEDGLRRLRNRAFELVRAHTQDAAQLALLKWLEGVVRAIDVGRGAEGAAQPSQAFFSPGLDCLRAIVQQLRAARHRVELCVFTLSDDRISEEVLAAHQRGVAVRLITDNDKEFDAGSDVARLRQAGVPVRVDRTDAHMHHKFAVFDAQRLLNGSYNWTRSAASVNEENLVLSAEPVLVRRFMDEFDTLWQQLRDAP</sequence>
<dbReference type="RefSeq" id="WP_271426136.1">
    <property type="nucleotide sequence ID" value="NZ_JAQIPB010000001.1"/>
</dbReference>
<evidence type="ECO:0000313" key="8">
    <source>
        <dbReference type="EMBL" id="MDA7414859.1"/>
    </source>
</evidence>
<comment type="caution">
    <text evidence="8">The sequence shown here is derived from an EMBL/GenBank/DDBJ whole genome shotgun (WGS) entry which is preliminary data.</text>
</comment>
<dbReference type="PANTHER" id="PTHR43856">
    <property type="entry name" value="CARDIOLIPIN HYDROLASE"/>
    <property type="match status" value="1"/>
</dbReference>
<dbReference type="CDD" id="cd09171">
    <property type="entry name" value="PLDc_vPLD6_like"/>
    <property type="match status" value="1"/>
</dbReference>
<dbReference type="PANTHER" id="PTHR43856:SF1">
    <property type="entry name" value="MITOCHONDRIAL CARDIOLIPIN HYDROLASE"/>
    <property type="match status" value="1"/>
</dbReference>
<evidence type="ECO:0000256" key="2">
    <source>
        <dbReference type="ARBA" id="ARBA00008664"/>
    </source>
</evidence>
<comment type="catalytic activity">
    <reaction evidence="1">
        <text>a 1,2-diacyl-sn-glycero-3-phosphocholine + H2O = a 1,2-diacyl-sn-glycero-3-phosphate + choline + H(+)</text>
        <dbReference type="Rhea" id="RHEA:14445"/>
        <dbReference type="ChEBI" id="CHEBI:15354"/>
        <dbReference type="ChEBI" id="CHEBI:15377"/>
        <dbReference type="ChEBI" id="CHEBI:15378"/>
        <dbReference type="ChEBI" id="CHEBI:57643"/>
        <dbReference type="ChEBI" id="CHEBI:58608"/>
        <dbReference type="EC" id="3.1.4.4"/>
    </reaction>
</comment>
<proteinExistence type="inferred from homology"/>
<dbReference type="InterPro" id="IPR051406">
    <property type="entry name" value="PLD_domain"/>
</dbReference>
<dbReference type="Proteomes" id="UP001212602">
    <property type="component" value="Unassembled WGS sequence"/>
</dbReference>
<dbReference type="Gene3D" id="3.30.870.10">
    <property type="entry name" value="Endonuclease Chain A"/>
    <property type="match status" value="1"/>
</dbReference>
<dbReference type="GO" id="GO:0016042">
    <property type="term" value="P:lipid catabolic process"/>
    <property type="evidence" value="ECO:0007669"/>
    <property type="project" value="UniProtKB-KW"/>
</dbReference>
<evidence type="ECO:0000259" key="7">
    <source>
        <dbReference type="Pfam" id="PF13091"/>
    </source>
</evidence>
<dbReference type="EC" id="3.1.4.4" evidence="3"/>
<evidence type="ECO:0000256" key="5">
    <source>
        <dbReference type="ARBA" id="ARBA00022963"/>
    </source>
</evidence>
<keyword evidence="6" id="KW-0443">Lipid metabolism</keyword>
<comment type="similarity">
    <text evidence="2">Belongs to the phospholipase D family.</text>
</comment>
<feature type="domain" description="Phospholipase D-like" evidence="7">
    <location>
        <begin position="113"/>
        <end position="236"/>
    </location>
</feature>
<dbReference type="AlphaFoldDB" id="A0AAE3SXE8"/>
<dbReference type="EMBL" id="JAQIPB010000001">
    <property type="protein sequence ID" value="MDA7414859.1"/>
    <property type="molecule type" value="Genomic_DNA"/>
</dbReference>
<protein>
    <recommendedName>
        <fullName evidence="3">phospholipase D</fullName>
        <ecNumber evidence="3">3.1.4.4</ecNumber>
    </recommendedName>
</protein>
<evidence type="ECO:0000256" key="4">
    <source>
        <dbReference type="ARBA" id="ARBA00022801"/>
    </source>
</evidence>
<keyword evidence="5" id="KW-0442">Lipid degradation</keyword>
<dbReference type="GO" id="GO:0016891">
    <property type="term" value="F:RNA endonuclease activity producing 5'-phosphomonoesters, hydrolytic mechanism"/>
    <property type="evidence" value="ECO:0007669"/>
    <property type="project" value="TreeGrafter"/>
</dbReference>
<dbReference type="Pfam" id="PF13091">
    <property type="entry name" value="PLDc_2"/>
    <property type="match status" value="1"/>
</dbReference>
<organism evidence="8 9">
    <name type="scientific">Xenophilus arseniciresistens</name>
    <dbReference type="NCBI Taxonomy" id="1283306"/>
    <lineage>
        <taxon>Bacteria</taxon>
        <taxon>Pseudomonadati</taxon>
        <taxon>Pseudomonadota</taxon>
        <taxon>Betaproteobacteria</taxon>
        <taxon>Burkholderiales</taxon>
        <taxon>Comamonadaceae</taxon>
        <taxon>Xenophilus</taxon>
    </lineage>
</organism>
<name>A0AAE3SXE8_9BURK</name>
<evidence type="ECO:0000256" key="3">
    <source>
        <dbReference type="ARBA" id="ARBA00012027"/>
    </source>
</evidence>
<evidence type="ECO:0000256" key="1">
    <source>
        <dbReference type="ARBA" id="ARBA00000798"/>
    </source>
</evidence>
<accession>A0AAE3SXE8</accession>